<sequence length="480" mass="51303">MQEMAGADAQRAIAAEKLKAARQWAHLSEVVVTRIVALTDARTDTGAVDKVRARNEADIRKITEIKQRIETLPLSDADKAQIQVIAERRATVLATRARIDALQQAGDAEGARALADATFQKEVSTYYQALGRFAEMQEEASNAVSTELAASHRRHTLWSLGLMAALLALAALGAQRLISSIRHALDRSVEAARRIAEGDLTVQLDTTRQDELGQLMQALEAMARSLSGLVSQVRQATDSIHTASSEIATGNHDLSARTEQAASSLQQTASSMEQLSGTVQHYADTAREANQLATDATQAVRHGGQVVDEVVTQMDGIAMASRKIADIIGVIDGIAFQTNILALNAAVEAARAGEQGRGFAVVAGEVRTLAQRSAQAAKEIKTLINDSTERVDNGAKLVDSAGQTMRQIVSAIERVNQMMSEITASASEQSEGIRQVNGAVTHLDQMTQQNAALVEEAAAAASSLRDQADQLNGLVRVFKV</sequence>
<feature type="domain" description="Methyl-accepting transducer" evidence="5">
    <location>
        <begin position="236"/>
        <end position="465"/>
    </location>
</feature>
<dbReference type="InterPro" id="IPR047347">
    <property type="entry name" value="YvaQ-like_sensor"/>
</dbReference>
<dbReference type="Gene3D" id="1.10.287.950">
    <property type="entry name" value="Methyl-accepting chemotaxis protein"/>
    <property type="match status" value="1"/>
</dbReference>
<dbReference type="PANTHER" id="PTHR43531:SF14">
    <property type="entry name" value="METHYL-ACCEPTING CHEMOTAXIS PROTEIN I-RELATED"/>
    <property type="match status" value="1"/>
</dbReference>
<dbReference type="CDD" id="cd19411">
    <property type="entry name" value="MCP2201-like_sensor"/>
    <property type="match status" value="1"/>
</dbReference>
<protein>
    <submittedName>
        <fullName evidence="7">Methyl-accepting chemotaxis protein</fullName>
    </submittedName>
</protein>
<gene>
    <name evidence="7" type="ORF">DEH84_17145</name>
</gene>
<evidence type="ECO:0000313" key="8">
    <source>
        <dbReference type="Proteomes" id="UP000244892"/>
    </source>
</evidence>
<dbReference type="Proteomes" id="UP000244892">
    <property type="component" value="Chromosome"/>
</dbReference>
<dbReference type="Pfam" id="PF00015">
    <property type="entry name" value="MCPsignal"/>
    <property type="match status" value="1"/>
</dbReference>
<evidence type="ECO:0000313" key="7">
    <source>
        <dbReference type="EMBL" id="AWI55362.1"/>
    </source>
</evidence>
<evidence type="ECO:0000256" key="3">
    <source>
        <dbReference type="ARBA" id="ARBA00029447"/>
    </source>
</evidence>
<keyword evidence="4" id="KW-0807">Transducer</keyword>
<dbReference type="InterPro" id="IPR003660">
    <property type="entry name" value="HAMP_dom"/>
</dbReference>
<dbReference type="SMART" id="SM00304">
    <property type="entry name" value="HAMP"/>
    <property type="match status" value="1"/>
</dbReference>
<dbReference type="GO" id="GO:0005886">
    <property type="term" value="C:plasma membrane"/>
    <property type="evidence" value="ECO:0007669"/>
    <property type="project" value="TreeGrafter"/>
</dbReference>
<organism evidence="7 8">
    <name type="scientific">Aquabacterium olei</name>
    <dbReference type="NCBI Taxonomy" id="1296669"/>
    <lineage>
        <taxon>Bacteria</taxon>
        <taxon>Pseudomonadati</taxon>
        <taxon>Pseudomonadota</taxon>
        <taxon>Betaproteobacteria</taxon>
        <taxon>Burkholderiales</taxon>
        <taxon>Aquabacterium</taxon>
    </lineage>
</organism>
<proteinExistence type="inferred from homology"/>
<evidence type="ECO:0000256" key="2">
    <source>
        <dbReference type="ARBA" id="ARBA00022481"/>
    </source>
</evidence>
<evidence type="ECO:0000256" key="4">
    <source>
        <dbReference type="PROSITE-ProRule" id="PRU00284"/>
    </source>
</evidence>
<dbReference type="SMART" id="SM00283">
    <property type="entry name" value="MA"/>
    <property type="match status" value="1"/>
</dbReference>
<evidence type="ECO:0000259" key="5">
    <source>
        <dbReference type="PROSITE" id="PS50111"/>
    </source>
</evidence>
<dbReference type="OrthoDB" id="9806477at2"/>
<dbReference type="PANTHER" id="PTHR43531">
    <property type="entry name" value="PROTEIN ICFG"/>
    <property type="match status" value="1"/>
</dbReference>
<name>A0A2U8FWC0_9BURK</name>
<keyword evidence="2" id="KW-0488">Methylation</keyword>
<evidence type="ECO:0000256" key="1">
    <source>
        <dbReference type="ARBA" id="ARBA00004370"/>
    </source>
</evidence>
<dbReference type="EMBL" id="CP029210">
    <property type="protein sequence ID" value="AWI55362.1"/>
    <property type="molecule type" value="Genomic_DNA"/>
</dbReference>
<dbReference type="CDD" id="cd11386">
    <property type="entry name" value="MCP_signal"/>
    <property type="match status" value="1"/>
</dbReference>
<accession>A0A2U8FWC0</accession>
<keyword evidence="8" id="KW-1185">Reference proteome</keyword>
<dbReference type="GO" id="GO:0006935">
    <property type="term" value="P:chemotaxis"/>
    <property type="evidence" value="ECO:0007669"/>
    <property type="project" value="InterPro"/>
</dbReference>
<dbReference type="InterPro" id="IPR004089">
    <property type="entry name" value="MCPsignal_dom"/>
</dbReference>
<comment type="similarity">
    <text evidence="3">Belongs to the methyl-accepting chemotaxis (MCP) protein family.</text>
</comment>
<dbReference type="InterPro" id="IPR051310">
    <property type="entry name" value="MCP_chemotaxis"/>
</dbReference>
<feature type="domain" description="HAMP" evidence="6">
    <location>
        <begin position="179"/>
        <end position="231"/>
    </location>
</feature>
<dbReference type="PROSITE" id="PS50885">
    <property type="entry name" value="HAMP"/>
    <property type="match status" value="1"/>
</dbReference>
<dbReference type="PRINTS" id="PR00260">
    <property type="entry name" value="CHEMTRNSDUCR"/>
</dbReference>
<dbReference type="KEGG" id="aon:DEH84_17145"/>
<dbReference type="GO" id="GO:0007165">
    <property type="term" value="P:signal transduction"/>
    <property type="evidence" value="ECO:0007669"/>
    <property type="project" value="UniProtKB-KW"/>
</dbReference>
<dbReference type="Pfam" id="PF00672">
    <property type="entry name" value="HAMP"/>
    <property type="match status" value="1"/>
</dbReference>
<reference evidence="7 8" key="1">
    <citation type="submission" date="2018-05" db="EMBL/GenBank/DDBJ databases">
        <title>complete genome sequence of Aquabacterium olei NBRC 110486.</title>
        <authorList>
            <person name="Tang B."/>
            <person name="Chang J."/>
            <person name="Zhang L."/>
            <person name="Yang H."/>
        </authorList>
    </citation>
    <scope>NUCLEOTIDE SEQUENCE [LARGE SCALE GENOMIC DNA]</scope>
    <source>
        <strain evidence="7 8">NBRC 110486</strain>
    </source>
</reference>
<evidence type="ECO:0000259" key="6">
    <source>
        <dbReference type="PROSITE" id="PS50885"/>
    </source>
</evidence>
<dbReference type="GO" id="GO:0004888">
    <property type="term" value="F:transmembrane signaling receptor activity"/>
    <property type="evidence" value="ECO:0007669"/>
    <property type="project" value="InterPro"/>
</dbReference>
<dbReference type="CDD" id="cd06225">
    <property type="entry name" value="HAMP"/>
    <property type="match status" value="1"/>
</dbReference>
<dbReference type="PROSITE" id="PS50111">
    <property type="entry name" value="CHEMOTAXIS_TRANSDUC_2"/>
    <property type="match status" value="1"/>
</dbReference>
<dbReference type="InterPro" id="IPR004090">
    <property type="entry name" value="Chemotax_Me-accpt_rcpt"/>
</dbReference>
<comment type="subcellular location">
    <subcellularLocation>
        <location evidence="1">Membrane</location>
    </subcellularLocation>
</comment>
<dbReference type="SUPFAM" id="SSF58104">
    <property type="entry name" value="Methyl-accepting chemotaxis protein (MCP) signaling domain"/>
    <property type="match status" value="1"/>
</dbReference>
<dbReference type="AlphaFoldDB" id="A0A2U8FWC0"/>
<dbReference type="FunFam" id="1.10.287.950:FF:000001">
    <property type="entry name" value="Methyl-accepting chemotaxis sensory transducer"/>
    <property type="match status" value="1"/>
</dbReference>